<dbReference type="EMBL" id="JACJQY010000013">
    <property type="protein sequence ID" value="MBD2317238.1"/>
    <property type="molecule type" value="Genomic_DNA"/>
</dbReference>
<dbReference type="SUPFAM" id="SSF55821">
    <property type="entry name" value="YrdC/RibB"/>
    <property type="match status" value="1"/>
</dbReference>
<feature type="domain" description="YrdC-like" evidence="12">
    <location>
        <begin position="3"/>
        <end position="190"/>
    </location>
</feature>
<proteinExistence type="inferred from homology"/>
<evidence type="ECO:0000256" key="7">
    <source>
        <dbReference type="ARBA" id="ARBA00022695"/>
    </source>
</evidence>
<comment type="catalytic activity">
    <reaction evidence="11">
        <text>L-threonine + hydrogencarbonate + ATP = L-threonylcarbamoyladenylate + diphosphate + H2O</text>
        <dbReference type="Rhea" id="RHEA:36407"/>
        <dbReference type="ChEBI" id="CHEBI:15377"/>
        <dbReference type="ChEBI" id="CHEBI:17544"/>
        <dbReference type="ChEBI" id="CHEBI:30616"/>
        <dbReference type="ChEBI" id="CHEBI:33019"/>
        <dbReference type="ChEBI" id="CHEBI:57926"/>
        <dbReference type="ChEBI" id="CHEBI:73682"/>
        <dbReference type="EC" id="2.7.7.87"/>
    </reaction>
</comment>
<keyword evidence="6" id="KW-0819">tRNA processing</keyword>
<keyword evidence="9" id="KW-0067">ATP-binding</keyword>
<reference evidence="13 14" key="1">
    <citation type="journal article" date="2020" name="ISME J.">
        <title>Comparative genomics reveals insights into cyanobacterial evolution and habitat adaptation.</title>
        <authorList>
            <person name="Chen M.Y."/>
            <person name="Teng W.K."/>
            <person name="Zhao L."/>
            <person name="Hu C.X."/>
            <person name="Zhou Y.K."/>
            <person name="Han B.P."/>
            <person name="Song L.R."/>
            <person name="Shu W.S."/>
        </authorList>
    </citation>
    <scope>NUCLEOTIDE SEQUENCE [LARGE SCALE GENOMIC DNA]</scope>
    <source>
        <strain evidence="13 14">FACHB-1050</strain>
    </source>
</reference>
<dbReference type="PROSITE" id="PS51163">
    <property type="entry name" value="YRDC"/>
    <property type="match status" value="1"/>
</dbReference>
<gene>
    <name evidence="13" type="ORF">H6G05_10320</name>
</gene>
<evidence type="ECO:0000313" key="13">
    <source>
        <dbReference type="EMBL" id="MBD2317238.1"/>
    </source>
</evidence>
<evidence type="ECO:0000256" key="10">
    <source>
        <dbReference type="ARBA" id="ARBA00029774"/>
    </source>
</evidence>
<comment type="similarity">
    <text evidence="2">Belongs to the SUA5 family.</text>
</comment>
<evidence type="ECO:0000256" key="3">
    <source>
        <dbReference type="ARBA" id="ARBA00012584"/>
    </source>
</evidence>
<dbReference type="Proteomes" id="UP000618445">
    <property type="component" value="Unassembled WGS sequence"/>
</dbReference>
<protein>
    <recommendedName>
        <fullName evidence="10">L-threonylcarbamoyladenylate synthase</fullName>
        <ecNumber evidence="3">2.7.7.87</ecNumber>
    </recommendedName>
    <alternativeName>
        <fullName evidence="10">L-threonylcarbamoyladenylate synthase</fullName>
    </alternativeName>
</protein>
<comment type="caution">
    <text evidence="13">The sequence shown here is derived from an EMBL/GenBank/DDBJ whole genome shotgun (WGS) entry which is preliminary data.</text>
</comment>
<accession>A0ABR8C8X5</accession>
<dbReference type="InterPro" id="IPR017945">
    <property type="entry name" value="DHBP_synth_RibB-like_a/b_dom"/>
</dbReference>
<evidence type="ECO:0000256" key="8">
    <source>
        <dbReference type="ARBA" id="ARBA00022741"/>
    </source>
</evidence>
<comment type="subcellular location">
    <subcellularLocation>
        <location evidence="1">Cytoplasm</location>
    </subcellularLocation>
</comment>
<dbReference type="InterPro" id="IPR050156">
    <property type="entry name" value="TC-AMP_synthase_SUA5"/>
</dbReference>
<evidence type="ECO:0000256" key="6">
    <source>
        <dbReference type="ARBA" id="ARBA00022694"/>
    </source>
</evidence>
<evidence type="ECO:0000256" key="11">
    <source>
        <dbReference type="ARBA" id="ARBA00048366"/>
    </source>
</evidence>
<dbReference type="PANTHER" id="PTHR17490:SF16">
    <property type="entry name" value="THREONYLCARBAMOYL-AMP SYNTHASE"/>
    <property type="match status" value="1"/>
</dbReference>
<dbReference type="RefSeq" id="WP_190578093.1">
    <property type="nucleotide sequence ID" value="NZ_CAWPQU010000005.1"/>
</dbReference>
<evidence type="ECO:0000256" key="4">
    <source>
        <dbReference type="ARBA" id="ARBA00022490"/>
    </source>
</evidence>
<dbReference type="PANTHER" id="PTHR17490">
    <property type="entry name" value="SUA5"/>
    <property type="match status" value="1"/>
</dbReference>
<evidence type="ECO:0000256" key="1">
    <source>
        <dbReference type="ARBA" id="ARBA00004496"/>
    </source>
</evidence>
<dbReference type="Gene3D" id="3.90.870.10">
    <property type="entry name" value="DHBP synthase"/>
    <property type="match status" value="1"/>
</dbReference>
<evidence type="ECO:0000313" key="14">
    <source>
        <dbReference type="Proteomes" id="UP000618445"/>
    </source>
</evidence>
<evidence type="ECO:0000256" key="2">
    <source>
        <dbReference type="ARBA" id="ARBA00007663"/>
    </source>
</evidence>
<keyword evidence="8" id="KW-0547">Nucleotide-binding</keyword>
<dbReference type="Pfam" id="PF01300">
    <property type="entry name" value="Sua5_yciO_yrdC"/>
    <property type="match status" value="1"/>
</dbReference>
<evidence type="ECO:0000256" key="5">
    <source>
        <dbReference type="ARBA" id="ARBA00022679"/>
    </source>
</evidence>
<evidence type="ECO:0000259" key="12">
    <source>
        <dbReference type="PROSITE" id="PS51163"/>
    </source>
</evidence>
<organism evidence="13 14">
    <name type="scientific">Phormidium tenue FACHB-1050</name>
    <dbReference type="NCBI Taxonomy" id="2692857"/>
    <lineage>
        <taxon>Bacteria</taxon>
        <taxon>Bacillati</taxon>
        <taxon>Cyanobacteriota</taxon>
        <taxon>Cyanophyceae</taxon>
        <taxon>Oscillatoriophycideae</taxon>
        <taxon>Oscillatoriales</taxon>
        <taxon>Oscillatoriaceae</taxon>
        <taxon>Phormidium</taxon>
    </lineage>
</organism>
<name>A0ABR8C8X5_9CYAN</name>
<keyword evidence="5" id="KW-0808">Transferase</keyword>
<keyword evidence="4" id="KW-0963">Cytoplasm</keyword>
<keyword evidence="7" id="KW-0548">Nucleotidyltransferase</keyword>
<sequence length="192" mass="20841">MALVSLAALVAGARSGKLVSFPTDTVPALAVRPDRSADIFTLKQRSSDKPLILMAASWQEFLPFLDTSHPALKTWEQVAQKYFAGAVTLVLPASDRGCKLNQGFKTLGVRIPDSKMAIAILQQTGAMLTTSANKSNQPPYRRMLEIHEAFPSVITLGDGIDITEQLGSGLPSTVVEWTMEGWLVRRQGAVNF</sequence>
<dbReference type="EC" id="2.7.7.87" evidence="3"/>
<keyword evidence="14" id="KW-1185">Reference proteome</keyword>
<dbReference type="InterPro" id="IPR006070">
    <property type="entry name" value="Sua5-like_dom"/>
</dbReference>
<evidence type="ECO:0000256" key="9">
    <source>
        <dbReference type="ARBA" id="ARBA00022840"/>
    </source>
</evidence>